<gene>
    <name evidence="5" type="ORF">IW245_007592</name>
</gene>
<keyword evidence="6" id="KW-1185">Reference proteome</keyword>
<evidence type="ECO:0000259" key="4">
    <source>
        <dbReference type="PROSITE" id="PS50043"/>
    </source>
</evidence>
<dbReference type="GO" id="GO:0003677">
    <property type="term" value="F:DNA binding"/>
    <property type="evidence" value="ECO:0007669"/>
    <property type="project" value="UniProtKB-KW"/>
</dbReference>
<dbReference type="SMART" id="SM00421">
    <property type="entry name" value="HTH_LUXR"/>
    <property type="match status" value="1"/>
</dbReference>
<dbReference type="Pfam" id="PF00196">
    <property type="entry name" value="GerE"/>
    <property type="match status" value="1"/>
</dbReference>
<dbReference type="InterPro" id="IPR039420">
    <property type="entry name" value="WalR-like"/>
</dbReference>
<dbReference type="PANTHER" id="PTHR43214">
    <property type="entry name" value="TWO-COMPONENT RESPONSE REGULATOR"/>
    <property type="match status" value="1"/>
</dbReference>
<dbReference type="Gene3D" id="3.40.50.2300">
    <property type="match status" value="1"/>
</dbReference>
<accession>A0A8J7GQD6</accession>
<dbReference type="PRINTS" id="PR00038">
    <property type="entry name" value="HTHLUXR"/>
</dbReference>
<dbReference type="CDD" id="cd06170">
    <property type="entry name" value="LuxR_C_like"/>
    <property type="match status" value="1"/>
</dbReference>
<dbReference type="SUPFAM" id="SSF46894">
    <property type="entry name" value="C-terminal effector domain of the bipartite response regulators"/>
    <property type="match status" value="1"/>
</dbReference>
<dbReference type="PROSITE" id="PS50043">
    <property type="entry name" value="HTH_LUXR_2"/>
    <property type="match status" value="1"/>
</dbReference>
<evidence type="ECO:0000313" key="5">
    <source>
        <dbReference type="EMBL" id="MBG6141398.1"/>
    </source>
</evidence>
<dbReference type="AlphaFoldDB" id="A0A8J7GQD6"/>
<evidence type="ECO:0000256" key="1">
    <source>
        <dbReference type="ARBA" id="ARBA00023015"/>
    </source>
</evidence>
<keyword evidence="2 5" id="KW-0238">DNA-binding</keyword>
<reference evidence="5" key="1">
    <citation type="submission" date="2020-11" db="EMBL/GenBank/DDBJ databases">
        <title>Sequencing the genomes of 1000 actinobacteria strains.</title>
        <authorList>
            <person name="Klenk H.-P."/>
        </authorList>
    </citation>
    <scope>NUCLEOTIDE SEQUENCE</scope>
    <source>
        <strain evidence="5">DSM 45356</strain>
    </source>
</reference>
<organism evidence="5 6">
    <name type="scientific">Longispora fulva</name>
    <dbReference type="NCBI Taxonomy" id="619741"/>
    <lineage>
        <taxon>Bacteria</taxon>
        <taxon>Bacillati</taxon>
        <taxon>Actinomycetota</taxon>
        <taxon>Actinomycetes</taxon>
        <taxon>Micromonosporales</taxon>
        <taxon>Micromonosporaceae</taxon>
        <taxon>Longispora</taxon>
    </lineage>
</organism>
<keyword evidence="1" id="KW-0805">Transcription regulation</keyword>
<evidence type="ECO:0000256" key="3">
    <source>
        <dbReference type="ARBA" id="ARBA00023163"/>
    </source>
</evidence>
<comment type="caution">
    <text evidence="5">The sequence shown here is derived from an EMBL/GenBank/DDBJ whole genome shotgun (WGS) entry which is preliminary data.</text>
</comment>
<sequence length="209" mass="22568">MLISRIPVYLHAVDPISHAGVAGQLRPRPEIQILGEAELDLAKVALMVVDTVDDEVLRLLRSLRCGGVHQLVVVARQLADSDLVSLVEVGVGGLIRRSEATSDRLVSVIMSAAAGEGVIPPDLLGRLLSQVGQVQRQVLGPRGLTFSGLAEREIQVLKLVADGLDTAEIALKLSYSQRTVKNVLHDITSRLHLRNRSHAVAYALRHGLI</sequence>
<evidence type="ECO:0000256" key="2">
    <source>
        <dbReference type="ARBA" id="ARBA00023125"/>
    </source>
</evidence>
<dbReference type="PANTHER" id="PTHR43214:SF24">
    <property type="entry name" value="TRANSCRIPTIONAL REGULATORY PROTEIN NARL-RELATED"/>
    <property type="match status" value="1"/>
</dbReference>
<name>A0A8J7GQD6_9ACTN</name>
<dbReference type="GO" id="GO:0006355">
    <property type="term" value="P:regulation of DNA-templated transcription"/>
    <property type="evidence" value="ECO:0007669"/>
    <property type="project" value="InterPro"/>
</dbReference>
<feature type="domain" description="HTH luxR-type" evidence="4">
    <location>
        <begin position="142"/>
        <end position="207"/>
    </location>
</feature>
<keyword evidence="3" id="KW-0804">Transcription</keyword>
<evidence type="ECO:0000313" key="6">
    <source>
        <dbReference type="Proteomes" id="UP000622552"/>
    </source>
</evidence>
<dbReference type="RefSeq" id="WP_231399065.1">
    <property type="nucleotide sequence ID" value="NZ_BONS01000013.1"/>
</dbReference>
<dbReference type="InterPro" id="IPR000792">
    <property type="entry name" value="Tscrpt_reg_LuxR_C"/>
</dbReference>
<proteinExistence type="predicted"/>
<protein>
    <submittedName>
        <fullName evidence="5">DNA-binding NarL/FixJ family response regulator</fullName>
    </submittedName>
</protein>
<dbReference type="InterPro" id="IPR016032">
    <property type="entry name" value="Sig_transdc_resp-reg_C-effctor"/>
</dbReference>
<dbReference type="EMBL" id="JADOUF010000001">
    <property type="protein sequence ID" value="MBG6141398.1"/>
    <property type="molecule type" value="Genomic_DNA"/>
</dbReference>
<dbReference type="Proteomes" id="UP000622552">
    <property type="component" value="Unassembled WGS sequence"/>
</dbReference>